<sequence>MKLLTEYLERAVQLESLAADESDGQFKKQLLTQAESYRKLAAERALEYGLPMPSPPQPKIV</sequence>
<accession>A0A2M6U6I8</accession>
<dbReference type="Proteomes" id="UP000228930">
    <property type="component" value="Unassembled WGS sequence"/>
</dbReference>
<dbReference type="AlphaFoldDB" id="A0A2M6U6I8"/>
<evidence type="ECO:0000313" key="2">
    <source>
        <dbReference type="Proteomes" id="UP000228930"/>
    </source>
</evidence>
<comment type="caution">
    <text evidence="1">The sequence shown here is derived from an EMBL/GenBank/DDBJ whole genome shotgun (WGS) entry which is preliminary data.</text>
</comment>
<reference evidence="1 2" key="1">
    <citation type="submission" date="2015-06" db="EMBL/GenBank/DDBJ databases">
        <title>Comparative genome analysis of nirS-carrying Bradyrhizobium sp. strains.</title>
        <authorList>
            <person name="Ishii S."/>
            <person name="Jang J."/>
            <person name="Nishizawa T."/>
            <person name="Senoo K."/>
        </authorList>
    </citation>
    <scope>NUCLEOTIDE SEQUENCE [LARGE SCALE GENOMIC DNA]</scope>
    <source>
        <strain evidence="1 2">TSA1</strain>
    </source>
</reference>
<keyword evidence="2" id="KW-1185">Reference proteome</keyword>
<gene>
    <name evidence="1" type="ORF">TSA1_04970</name>
</gene>
<evidence type="ECO:0008006" key="3">
    <source>
        <dbReference type="Google" id="ProtNLM"/>
    </source>
</evidence>
<name>A0A2M6U6I8_9BRAD</name>
<proteinExistence type="predicted"/>
<evidence type="ECO:0000313" key="1">
    <source>
        <dbReference type="EMBL" id="PIT00185.1"/>
    </source>
</evidence>
<dbReference type="EMBL" id="LFJC01000003">
    <property type="protein sequence ID" value="PIT00185.1"/>
    <property type="molecule type" value="Genomic_DNA"/>
</dbReference>
<organism evidence="1 2">
    <name type="scientific">Bradyrhizobium nitroreducens</name>
    <dbReference type="NCBI Taxonomy" id="709803"/>
    <lineage>
        <taxon>Bacteria</taxon>
        <taxon>Pseudomonadati</taxon>
        <taxon>Pseudomonadota</taxon>
        <taxon>Alphaproteobacteria</taxon>
        <taxon>Hyphomicrobiales</taxon>
        <taxon>Nitrobacteraceae</taxon>
        <taxon>Bradyrhizobium</taxon>
    </lineage>
</organism>
<protein>
    <recommendedName>
        <fullName evidence="3">DUF2383 domain-containing protein</fullName>
    </recommendedName>
</protein>